<sequence>MFLIGQRKSPTSDIVFCSTEYIQKRREVSVFLFHCFQFNKTVVSSAPKVYGTIFLRIRGTRCLQLQERFSSFQSFLGFSLFYKEVEEGRCDKEESNTIDFFFLRNGIYMCVYMYVYVFSVLFCHDPNYLLSTKVCSNILS</sequence>
<keyword evidence="3" id="KW-1185">Reference proteome</keyword>
<proteinExistence type="predicted"/>
<dbReference type="EMBL" id="OX459938">
    <property type="protein sequence ID" value="CAI9160143.1"/>
    <property type="molecule type" value="Genomic_DNA"/>
</dbReference>
<gene>
    <name evidence="2" type="ORF">MRATA1EN1_LOCUS9105</name>
</gene>
<dbReference type="Proteomes" id="UP001176941">
    <property type="component" value="Chromosome 2"/>
</dbReference>
<evidence type="ECO:0000256" key="1">
    <source>
        <dbReference type="SAM" id="Phobius"/>
    </source>
</evidence>
<name>A0ABN8YI89_RANTA</name>
<evidence type="ECO:0000313" key="2">
    <source>
        <dbReference type="EMBL" id="CAI9160143.1"/>
    </source>
</evidence>
<keyword evidence="1" id="KW-0472">Membrane</keyword>
<feature type="transmembrane region" description="Helical" evidence="1">
    <location>
        <begin position="101"/>
        <end position="122"/>
    </location>
</feature>
<protein>
    <submittedName>
        <fullName evidence="2">Uncharacterized protein</fullName>
    </submittedName>
</protein>
<organism evidence="2 3">
    <name type="scientific">Rangifer tarandus platyrhynchus</name>
    <name type="common">Svalbard reindeer</name>
    <dbReference type="NCBI Taxonomy" id="3082113"/>
    <lineage>
        <taxon>Eukaryota</taxon>
        <taxon>Metazoa</taxon>
        <taxon>Chordata</taxon>
        <taxon>Craniata</taxon>
        <taxon>Vertebrata</taxon>
        <taxon>Euteleostomi</taxon>
        <taxon>Mammalia</taxon>
        <taxon>Eutheria</taxon>
        <taxon>Laurasiatheria</taxon>
        <taxon>Artiodactyla</taxon>
        <taxon>Ruminantia</taxon>
        <taxon>Pecora</taxon>
        <taxon>Cervidae</taxon>
        <taxon>Odocoileinae</taxon>
        <taxon>Rangifer</taxon>
    </lineage>
</organism>
<accession>A0ABN8YI89</accession>
<keyword evidence="1" id="KW-1133">Transmembrane helix</keyword>
<evidence type="ECO:0000313" key="3">
    <source>
        <dbReference type="Proteomes" id="UP001176941"/>
    </source>
</evidence>
<keyword evidence="1" id="KW-0812">Transmembrane</keyword>
<reference evidence="2" key="1">
    <citation type="submission" date="2023-04" db="EMBL/GenBank/DDBJ databases">
        <authorList>
            <consortium name="ELIXIR-Norway"/>
        </authorList>
    </citation>
    <scope>NUCLEOTIDE SEQUENCE [LARGE SCALE GENOMIC DNA]</scope>
</reference>